<evidence type="ECO:0000313" key="2">
    <source>
        <dbReference type="Proteomes" id="UP001632037"/>
    </source>
</evidence>
<reference evidence="1 2" key="1">
    <citation type="submission" date="2024-09" db="EMBL/GenBank/DDBJ databases">
        <title>Genome sequencing and assembly of Phytophthora oleae, isolate VK10A, causative agent of rot of olive drupes.</title>
        <authorList>
            <person name="Conti Taguali S."/>
            <person name="Riolo M."/>
            <person name="La Spada F."/>
            <person name="Cacciola S.O."/>
            <person name="Dionisio G."/>
        </authorList>
    </citation>
    <scope>NUCLEOTIDE SEQUENCE [LARGE SCALE GENOMIC DNA]</scope>
    <source>
        <strain evidence="1 2">VK10A</strain>
    </source>
</reference>
<dbReference type="EMBL" id="JBIMZQ010000033">
    <property type="protein sequence ID" value="KAL3661974.1"/>
    <property type="molecule type" value="Genomic_DNA"/>
</dbReference>
<evidence type="ECO:0000313" key="1">
    <source>
        <dbReference type="EMBL" id="KAL3661974.1"/>
    </source>
</evidence>
<dbReference type="Proteomes" id="UP001632037">
    <property type="component" value="Unassembled WGS sequence"/>
</dbReference>
<organism evidence="1 2">
    <name type="scientific">Phytophthora oleae</name>
    <dbReference type="NCBI Taxonomy" id="2107226"/>
    <lineage>
        <taxon>Eukaryota</taxon>
        <taxon>Sar</taxon>
        <taxon>Stramenopiles</taxon>
        <taxon>Oomycota</taxon>
        <taxon>Peronosporomycetes</taxon>
        <taxon>Peronosporales</taxon>
        <taxon>Peronosporaceae</taxon>
        <taxon>Phytophthora</taxon>
    </lineage>
</organism>
<proteinExistence type="predicted"/>
<dbReference type="AlphaFoldDB" id="A0ABD3F8Z0"/>
<sequence>MEKVIALIDLLGDQVAEAQEAYQLFADSDAQGLQRMTMFGLSKALTKLCKSEWTAKSSKAKKGNSTVTVESLRYLLSKLVASNNVAAKRIPSSTTAPFLSYTDFLACYVAFLSSLHSST</sequence>
<protein>
    <submittedName>
        <fullName evidence="1">Uncharacterized protein</fullName>
    </submittedName>
</protein>
<name>A0ABD3F8Z0_9STRA</name>
<accession>A0ABD3F8Z0</accession>
<gene>
    <name evidence="1" type="ORF">V7S43_012781</name>
</gene>
<comment type="caution">
    <text evidence="1">The sequence shown here is derived from an EMBL/GenBank/DDBJ whole genome shotgun (WGS) entry which is preliminary data.</text>
</comment>
<keyword evidence="2" id="KW-1185">Reference proteome</keyword>